<dbReference type="GO" id="GO:0003677">
    <property type="term" value="F:DNA binding"/>
    <property type="evidence" value="ECO:0007669"/>
    <property type="project" value="UniProtKB-KW"/>
</dbReference>
<keyword evidence="7" id="KW-1185">Reference proteome</keyword>
<evidence type="ECO:0000259" key="5">
    <source>
        <dbReference type="PROSITE" id="PS50931"/>
    </source>
</evidence>
<evidence type="ECO:0000256" key="3">
    <source>
        <dbReference type="ARBA" id="ARBA00023125"/>
    </source>
</evidence>
<dbReference type="SUPFAM" id="SSF53850">
    <property type="entry name" value="Periplasmic binding protein-like II"/>
    <property type="match status" value="1"/>
</dbReference>
<dbReference type="PROSITE" id="PS50931">
    <property type="entry name" value="HTH_LYSR"/>
    <property type="match status" value="1"/>
</dbReference>
<organism evidence="6 7">
    <name type="scientific">Ancylobacter dichloromethanicus</name>
    <dbReference type="NCBI Taxonomy" id="518825"/>
    <lineage>
        <taxon>Bacteria</taxon>
        <taxon>Pseudomonadati</taxon>
        <taxon>Pseudomonadota</taxon>
        <taxon>Alphaproteobacteria</taxon>
        <taxon>Hyphomicrobiales</taxon>
        <taxon>Xanthobacteraceae</taxon>
        <taxon>Ancylobacter</taxon>
    </lineage>
</organism>
<dbReference type="Pfam" id="PF03466">
    <property type="entry name" value="LysR_substrate"/>
    <property type="match status" value="1"/>
</dbReference>
<proteinExistence type="inferred from homology"/>
<evidence type="ECO:0000256" key="4">
    <source>
        <dbReference type="ARBA" id="ARBA00023163"/>
    </source>
</evidence>
<dbReference type="EMBL" id="BSFJ01000004">
    <property type="protein sequence ID" value="GLK70419.1"/>
    <property type="molecule type" value="Genomic_DNA"/>
</dbReference>
<dbReference type="InterPro" id="IPR036388">
    <property type="entry name" value="WH-like_DNA-bd_sf"/>
</dbReference>
<accession>A0A9W6MXC1</accession>
<keyword evidence="2" id="KW-0805">Transcription regulation</keyword>
<dbReference type="InterPro" id="IPR050176">
    <property type="entry name" value="LTTR"/>
</dbReference>
<dbReference type="InterPro" id="IPR005119">
    <property type="entry name" value="LysR_subst-bd"/>
</dbReference>
<dbReference type="SUPFAM" id="SSF46785">
    <property type="entry name" value="Winged helix' DNA-binding domain"/>
    <property type="match status" value="1"/>
</dbReference>
<comment type="caution">
    <text evidence="6">The sequence shown here is derived from an EMBL/GenBank/DDBJ whole genome shotgun (WGS) entry which is preliminary data.</text>
</comment>
<protein>
    <submittedName>
        <fullName evidence="6">LysR family transcriptional regulator</fullName>
    </submittedName>
</protein>
<comment type="similarity">
    <text evidence="1">Belongs to the LysR transcriptional regulatory family.</text>
</comment>
<dbReference type="PANTHER" id="PTHR30579:SF7">
    <property type="entry name" value="HTH-TYPE TRANSCRIPTIONAL REGULATOR LRHA-RELATED"/>
    <property type="match status" value="1"/>
</dbReference>
<dbReference type="InterPro" id="IPR036390">
    <property type="entry name" value="WH_DNA-bd_sf"/>
</dbReference>
<feature type="domain" description="HTH lysR-type" evidence="5">
    <location>
        <begin position="36"/>
        <end position="93"/>
    </location>
</feature>
<dbReference type="Gene3D" id="3.40.190.10">
    <property type="entry name" value="Periplasmic binding protein-like II"/>
    <property type="match status" value="2"/>
</dbReference>
<keyword evidence="3" id="KW-0238">DNA-binding</keyword>
<evidence type="ECO:0000256" key="1">
    <source>
        <dbReference type="ARBA" id="ARBA00009437"/>
    </source>
</evidence>
<dbReference type="GO" id="GO:0003700">
    <property type="term" value="F:DNA-binding transcription factor activity"/>
    <property type="evidence" value="ECO:0007669"/>
    <property type="project" value="InterPro"/>
</dbReference>
<gene>
    <name evidence="6" type="primary">dgdR</name>
    <name evidence="6" type="ORF">GCM10017643_05340</name>
</gene>
<reference evidence="6" key="2">
    <citation type="submission" date="2023-01" db="EMBL/GenBank/DDBJ databases">
        <authorList>
            <person name="Sun Q."/>
            <person name="Evtushenko L."/>
        </authorList>
    </citation>
    <scope>NUCLEOTIDE SEQUENCE</scope>
    <source>
        <strain evidence="6">VKM B-2484</strain>
    </source>
</reference>
<dbReference type="PANTHER" id="PTHR30579">
    <property type="entry name" value="TRANSCRIPTIONAL REGULATOR"/>
    <property type="match status" value="1"/>
</dbReference>
<reference evidence="6" key="1">
    <citation type="journal article" date="2014" name="Int. J. Syst. Evol. Microbiol.">
        <title>Complete genome sequence of Corynebacterium casei LMG S-19264T (=DSM 44701T), isolated from a smear-ripened cheese.</title>
        <authorList>
            <consortium name="US DOE Joint Genome Institute (JGI-PGF)"/>
            <person name="Walter F."/>
            <person name="Albersmeier A."/>
            <person name="Kalinowski J."/>
            <person name="Ruckert C."/>
        </authorList>
    </citation>
    <scope>NUCLEOTIDE SEQUENCE</scope>
    <source>
        <strain evidence="6">VKM B-2484</strain>
    </source>
</reference>
<evidence type="ECO:0000313" key="7">
    <source>
        <dbReference type="Proteomes" id="UP001143370"/>
    </source>
</evidence>
<name>A0A9W6MXC1_9HYPH</name>
<evidence type="ECO:0000313" key="6">
    <source>
        <dbReference type="EMBL" id="GLK70419.1"/>
    </source>
</evidence>
<dbReference type="Pfam" id="PF00126">
    <property type="entry name" value="HTH_1"/>
    <property type="match status" value="1"/>
</dbReference>
<dbReference type="Gene3D" id="1.10.10.10">
    <property type="entry name" value="Winged helix-like DNA-binding domain superfamily/Winged helix DNA-binding domain"/>
    <property type="match status" value="1"/>
</dbReference>
<dbReference type="AlphaFoldDB" id="A0A9W6MXC1"/>
<evidence type="ECO:0000256" key="2">
    <source>
        <dbReference type="ARBA" id="ARBA00023015"/>
    </source>
</evidence>
<dbReference type="InterPro" id="IPR000847">
    <property type="entry name" value="LysR_HTH_N"/>
</dbReference>
<sequence>MAMGQVLAALALPGKLIFLHSAIERIDTHMPKPPDLDLALLRSFAIVARTGSISGACLQIGRTQSALSMQMHRLESAIGQPLLHRSGSGVRLTTAGEKLLVHAEALLARHDEILADMVGTGLRGSVSFGCPEDYSAAFLPELLRGFCARHPEVELRMVCAPTLELRPLLHRRQIEMALVSVPDPAGREVIRPAELVWVANEPQPAVLRQASLPLALSAPLTLDYRAACAAMEAVGRRYRVAFASNSLAGLIAIARSGHAISVLTGMAVPADLHVVTAGVPALPRIGIALEYADPRPSLAVRALGGHIGAVLPTL</sequence>
<keyword evidence="4" id="KW-0804">Transcription</keyword>
<dbReference type="Proteomes" id="UP001143370">
    <property type="component" value="Unassembled WGS sequence"/>
</dbReference>